<sequence>MFDYSSILSWEFTPSKSVSELGLSTGIQGNEVAEESSDNASDVEVRESFLDRAYGQVRSCLFGDHFLYQWQPSSITEWQNPEGLRCRELYHRLNFFAYTCLDVWTSKMVCMPPNCDCDLTWWRTFWGPIELAELVMTHVAAR</sequence>
<gene>
    <name evidence="1" type="ORF">SVIM_LOCUS209216</name>
</gene>
<evidence type="ECO:0000313" key="1">
    <source>
        <dbReference type="EMBL" id="VFU38422.1"/>
    </source>
</evidence>
<name>A0A6N2LBN7_SALVM</name>
<proteinExistence type="predicted"/>
<dbReference type="AlphaFoldDB" id="A0A6N2LBN7"/>
<reference evidence="1" key="1">
    <citation type="submission" date="2019-03" db="EMBL/GenBank/DDBJ databases">
        <authorList>
            <person name="Mank J."/>
            <person name="Almeida P."/>
        </authorList>
    </citation>
    <scope>NUCLEOTIDE SEQUENCE</scope>
    <source>
        <strain evidence="1">78183</strain>
    </source>
</reference>
<organism evidence="1">
    <name type="scientific">Salix viminalis</name>
    <name type="common">Common osier</name>
    <name type="synonym">Basket willow</name>
    <dbReference type="NCBI Taxonomy" id="40686"/>
    <lineage>
        <taxon>Eukaryota</taxon>
        <taxon>Viridiplantae</taxon>
        <taxon>Streptophyta</taxon>
        <taxon>Embryophyta</taxon>
        <taxon>Tracheophyta</taxon>
        <taxon>Spermatophyta</taxon>
        <taxon>Magnoliopsida</taxon>
        <taxon>eudicotyledons</taxon>
        <taxon>Gunneridae</taxon>
        <taxon>Pentapetalae</taxon>
        <taxon>rosids</taxon>
        <taxon>fabids</taxon>
        <taxon>Malpighiales</taxon>
        <taxon>Salicaceae</taxon>
        <taxon>Saliceae</taxon>
        <taxon>Salix</taxon>
    </lineage>
</organism>
<dbReference type="EMBL" id="CAADRP010001402">
    <property type="protein sequence ID" value="VFU38422.1"/>
    <property type="molecule type" value="Genomic_DNA"/>
</dbReference>
<accession>A0A6N2LBN7</accession>
<protein>
    <submittedName>
        <fullName evidence="1">Uncharacterized protein</fullName>
    </submittedName>
</protein>